<protein>
    <recommendedName>
        <fullName evidence="4">ESX-1 secretion-associated protein</fullName>
    </recommendedName>
</protein>
<accession>A0ABQ4F0A6</accession>
<gene>
    <name evidence="2" type="ORF">Pma05_69150</name>
</gene>
<dbReference type="EMBL" id="BONX01000052">
    <property type="protein sequence ID" value="GIH00343.1"/>
    <property type="molecule type" value="Genomic_DNA"/>
</dbReference>
<evidence type="ECO:0000313" key="3">
    <source>
        <dbReference type="Proteomes" id="UP000621500"/>
    </source>
</evidence>
<organism evidence="2 3">
    <name type="scientific">Plantactinospora mayteni</name>
    <dbReference type="NCBI Taxonomy" id="566021"/>
    <lineage>
        <taxon>Bacteria</taxon>
        <taxon>Bacillati</taxon>
        <taxon>Actinomycetota</taxon>
        <taxon>Actinomycetes</taxon>
        <taxon>Micromonosporales</taxon>
        <taxon>Micromonosporaceae</taxon>
        <taxon>Plantactinospora</taxon>
    </lineage>
</organism>
<reference evidence="2 3" key="1">
    <citation type="submission" date="2021-01" db="EMBL/GenBank/DDBJ databases">
        <title>Whole genome shotgun sequence of Plantactinospora mayteni NBRC 109088.</title>
        <authorList>
            <person name="Komaki H."/>
            <person name="Tamura T."/>
        </authorList>
    </citation>
    <scope>NUCLEOTIDE SEQUENCE [LARGE SCALE GENOMIC DNA]</scope>
    <source>
        <strain evidence="2 3">NBRC 109088</strain>
    </source>
</reference>
<dbReference type="RefSeq" id="WP_203861665.1">
    <property type="nucleotide sequence ID" value="NZ_BAAAZQ010000022.1"/>
</dbReference>
<evidence type="ECO:0000256" key="1">
    <source>
        <dbReference type="SAM" id="MobiDB-lite"/>
    </source>
</evidence>
<dbReference type="Proteomes" id="UP000621500">
    <property type="component" value="Unassembled WGS sequence"/>
</dbReference>
<evidence type="ECO:0000313" key="2">
    <source>
        <dbReference type="EMBL" id="GIH00343.1"/>
    </source>
</evidence>
<name>A0ABQ4F0A6_9ACTN</name>
<keyword evidence="3" id="KW-1185">Reference proteome</keyword>
<evidence type="ECO:0008006" key="4">
    <source>
        <dbReference type="Google" id="ProtNLM"/>
    </source>
</evidence>
<proteinExistence type="predicted"/>
<comment type="caution">
    <text evidence="2">The sequence shown here is derived from an EMBL/GenBank/DDBJ whole genome shotgun (WGS) entry which is preliminary data.</text>
</comment>
<feature type="region of interest" description="Disordered" evidence="1">
    <location>
        <begin position="105"/>
        <end position="128"/>
    </location>
</feature>
<sequence length="128" mass="13222">MSDDLNLEADTTRLADYGAKLGSASQAFLKGLSAGNAANGMGAIAGDLRFTEMAAFSSQLASQTSELAKFGQATANGLSSYGGAAIAAFNKYGWGDDMARLSLQDVRDAMQPSRGDESSRSGQPDRTA</sequence>